<protein>
    <submittedName>
        <fullName evidence="9">Murein L,D-transpeptidase</fullName>
    </submittedName>
</protein>
<sequence length="252" mass="28182">MKRLGVWLALVLVLAGGLWLVRPWQTGAADLTRVRAARMESIRADMTRAGLTVGSPILIRIFKESDELELWVKSGATYKLYKTFKICAWSGKLGPKQKEGDGQAPEGFYTVARPQMKPDSQYHLAFNLGFPNAYDRANGYTGSFLMVHGNCASIGCYAMTDRGIEEIWLLADESLKGGQAAFQVHSFPFRMTDANMQRHARSEWIDFWRTLKVGYDVFEDRPDDLRVRVDKGAYEVRPAAVKVCGGCSSPTS</sequence>
<proteinExistence type="inferred from homology"/>
<keyword evidence="3" id="KW-0808">Transferase</keyword>
<dbReference type="InterPro" id="IPR005490">
    <property type="entry name" value="LD_TPept_cat_dom"/>
</dbReference>
<organism evidence="9 10">
    <name type="scientific">Asticcacaulis aquaticus</name>
    <dbReference type="NCBI Taxonomy" id="2984212"/>
    <lineage>
        <taxon>Bacteria</taxon>
        <taxon>Pseudomonadati</taxon>
        <taxon>Pseudomonadota</taxon>
        <taxon>Alphaproteobacteria</taxon>
        <taxon>Caulobacterales</taxon>
        <taxon>Caulobacteraceae</taxon>
        <taxon>Asticcacaulis</taxon>
    </lineage>
</organism>
<name>A0ABT5HPG8_9CAUL</name>
<evidence type="ECO:0000313" key="9">
    <source>
        <dbReference type="EMBL" id="MDC7681879.1"/>
    </source>
</evidence>
<feature type="domain" description="L,D-TPase catalytic" evidence="8">
    <location>
        <begin position="57"/>
        <end position="187"/>
    </location>
</feature>
<comment type="caution">
    <text evidence="9">The sequence shown here is derived from an EMBL/GenBank/DDBJ whole genome shotgun (WGS) entry which is preliminary data.</text>
</comment>
<feature type="active site" description="Nucleophile" evidence="7">
    <location>
        <position position="156"/>
    </location>
</feature>
<dbReference type="PANTHER" id="PTHR36699">
    <property type="entry name" value="LD-TRANSPEPTIDASE"/>
    <property type="match status" value="1"/>
</dbReference>
<comment type="pathway">
    <text evidence="1 7">Cell wall biogenesis; peptidoglycan biosynthesis.</text>
</comment>
<dbReference type="SUPFAM" id="SSF141523">
    <property type="entry name" value="L,D-transpeptidase catalytic domain-like"/>
    <property type="match status" value="1"/>
</dbReference>
<evidence type="ECO:0000256" key="2">
    <source>
        <dbReference type="ARBA" id="ARBA00005992"/>
    </source>
</evidence>
<dbReference type="InterPro" id="IPR038063">
    <property type="entry name" value="Transpep_catalytic_dom"/>
</dbReference>
<keyword evidence="6 7" id="KW-0961">Cell wall biogenesis/degradation</keyword>
<dbReference type="Proteomes" id="UP001214854">
    <property type="component" value="Unassembled WGS sequence"/>
</dbReference>
<evidence type="ECO:0000256" key="7">
    <source>
        <dbReference type="PROSITE-ProRule" id="PRU01373"/>
    </source>
</evidence>
<keyword evidence="4 7" id="KW-0133">Cell shape</keyword>
<accession>A0ABT5HPG8</accession>
<evidence type="ECO:0000256" key="4">
    <source>
        <dbReference type="ARBA" id="ARBA00022960"/>
    </source>
</evidence>
<dbReference type="Pfam" id="PF03734">
    <property type="entry name" value="YkuD"/>
    <property type="match status" value="1"/>
</dbReference>
<keyword evidence="10" id="KW-1185">Reference proteome</keyword>
<dbReference type="PROSITE" id="PS52029">
    <property type="entry name" value="LD_TPASE"/>
    <property type="match status" value="1"/>
</dbReference>
<dbReference type="PANTHER" id="PTHR36699:SF1">
    <property type="entry name" value="L,D-TRANSPEPTIDASE YAFK-RELATED"/>
    <property type="match status" value="1"/>
</dbReference>
<evidence type="ECO:0000256" key="6">
    <source>
        <dbReference type="ARBA" id="ARBA00023316"/>
    </source>
</evidence>
<comment type="similarity">
    <text evidence="2">Belongs to the YkuD family.</text>
</comment>
<dbReference type="RefSeq" id="WP_272746395.1">
    <property type="nucleotide sequence ID" value="NZ_JAQQKX010000001.1"/>
</dbReference>
<evidence type="ECO:0000256" key="5">
    <source>
        <dbReference type="ARBA" id="ARBA00022984"/>
    </source>
</evidence>
<reference evidence="9 10" key="1">
    <citation type="submission" date="2023-01" db="EMBL/GenBank/DDBJ databases">
        <title>Novel species of the genus Asticcacaulis isolated from rivers.</title>
        <authorList>
            <person name="Lu H."/>
        </authorList>
    </citation>
    <scope>NUCLEOTIDE SEQUENCE [LARGE SCALE GENOMIC DNA]</scope>
    <source>
        <strain evidence="9 10">BYS171W</strain>
    </source>
</reference>
<dbReference type="EMBL" id="JAQQKX010000001">
    <property type="protein sequence ID" value="MDC7681879.1"/>
    <property type="molecule type" value="Genomic_DNA"/>
</dbReference>
<feature type="active site" description="Proton donor/acceptor" evidence="7">
    <location>
        <position position="148"/>
    </location>
</feature>
<evidence type="ECO:0000259" key="8">
    <source>
        <dbReference type="PROSITE" id="PS52029"/>
    </source>
</evidence>
<evidence type="ECO:0000256" key="1">
    <source>
        <dbReference type="ARBA" id="ARBA00004752"/>
    </source>
</evidence>
<gene>
    <name evidence="9" type="ORF">PQU92_01220</name>
</gene>
<evidence type="ECO:0000256" key="3">
    <source>
        <dbReference type="ARBA" id="ARBA00022679"/>
    </source>
</evidence>
<keyword evidence="5 7" id="KW-0573">Peptidoglycan synthesis</keyword>
<evidence type="ECO:0000313" key="10">
    <source>
        <dbReference type="Proteomes" id="UP001214854"/>
    </source>
</evidence>